<comment type="caution">
    <text evidence="1">The sequence shown here is derived from an EMBL/GenBank/DDBJ whole genome shotgun (WGS) entry which is preliminary data.</text>
</comment>
<dbReference type="RefSeq" id="WP_184031115.1">
    <property type="nucleotide sequence ID" value="NZ_JACHFN010000014.1"/>
</dbReference>
<accession>A0A7W8GHY6</accession>
<keyword evidence="2" id="KW-1185">Reference proteome</keyword>
<name>A0A7W8GHY6_9DEIO</name>
<organism evidence="1 2">
    <name type="scientific">Deinococcus budaensis</name>
    <dbReference type="NCBI Taxonomy" id="1665626"/>
    <lineage>
        <taxon>Bacteria</taxon>
        <taxon>Thermotogati</taxon>
        <taxon>Deinococcota</taxon>
        <taxon>Deinococci</taxon>
        <taxon>Deinococcales</taxon>
        <taxon>Deinococcaceae</taxon>
        <taxon>Deinococcus</taxon>
    </lineage>
</organism>
<evidence type="ECO:0000313" key="2">
    <source>
        <dbReference type="Proteomes" id="UP000525389"/>
    </source>
</evidence>
<evidence type="ECO:0008006" key="3">
    <source>
        <dbReference type="Google" id="ProtNLM"/>
    </source>
</evidence>
<reference evidence="1 2" key="1">
    <citation type="submission" date="2020-08" db="EMBL/GenBank/DDBJ databases">
        <title>Genomic Encyclopedia of Type Strains, Phase IV (KMG-IV): sequencing the most valuable type-strain genomes for metagenomic binning, comparative biology and taxonomic classification.</title>
        <authorList>
            <person name="Goeker M."/>
        </authorList>
    </citation>
    <scope>NUCLEOTIDE SEQUENCE [LARGE SCALE GENOMIC DNA]</scope>
    <source>
        <strain evidence="1 2">DSM 101791</strain>
    </source>
</reference>
<dbReference type="EMBL" id="JACHFN010000014">
    <property type="protein sequence ID" value="MBB5235664.1"/>
    <property type="molecule type" value="Genomic_DNA"/>
</dbReference>
<evidence type="ECO:0000313" key="1">
    <source>
        <dbReference type="EMBL" id="MBB5235664.1"/>
    </source>
</evidence>
<proteinExistence type="predicted"/>
<gene>
    <name evidence="1" type="ORF">HNQ09_003122</name>
</gene>
<dbReference type="AlphaFoldDB" id="A0A7W8GHY6"/>
<sequence>MDPRTQLVRAVERAQTERPPFLAAPEVLAALRRVMRCESNRAPARLVLACALAKAHQPELDATEPYTEIRSGRSFSGRSYDEQHVAVLLHAHRLPLNPTTAFLTPTLRNANEPLRSATVFEGRPRQVYQDAAFVLERVEAGSVRAQDVLAQALAELFALRDEREAALEAALSAGSGAGTLSTEDVLTLIEQHLRSKRASRLPVLVVAALYRTLGSVAGERALTLGAHNAADARTGALGDIEVELLAAPGRPVTVYEVKARPVTLGDVQHAARKVAAAAAPPENYLFVTTHPIEREVADYARTLHEATGIEFAVLDALRFARHLLHFFHRQRLTFLNAYQDLLLAEPDSAVRPELKTAWLALRGSAES</sequence>
<protein>
    <recommendedName>
        <fullName evidence="3">DNA methyltransferase</fullName>
    </recommendedName>
</protein>
<dbReference type="Proteomes" id="UP000525389">
    <property type="component" value="Unassembled WGS sequence"/>
</dbReference>